<evidence type="ECO:0000313" key="2">
    <source>
        <dbReference type="EMBL" id="GGJ83147.1"/>
    </source>
</evidence>
<comment type="caution">
    <text evidence="2">The sequence shown here is derived from an EMBL/GenBank/DDBJ whole genome shotgun (WGS) entry which is preliminary data.</text>
</comment>
<evidence type="ECO:0000313" key="3">
    <source>
        <dbReference type="Proteomes" id="UP000660265"/>
    </source>
</evidence>
<dbReference type="EMBL" id="BMMV01000003">
    <property type="protein sequence ID" value="GGJ83147.1"/>
    <property type="molecule type" value="Genomic_DNA"/>
</dbReference>
<gene>
    <name evidence="2" type="ORF">GCM10011583_13520</name>
</gene>
<feature type="compositionally biased region" description="Gly residues" evidence="1">
    <location>
        <begin position="69"/>
        <end position="82"/>
    </location>
</feature>
<feature type="compositionally biased region" description="Low complexity" evidence="1">
    <location>
        <begin position="83"/>
        <end position="92"/>
    </location>
</feature>
<reference evidence="3" key="1">
    <citation type="journal article" date="2019" name="Int. J. Syst. Evol. Microbiol.">
        <title>The Global Catalogue of Microorganisms (GCM) 10K type strain sequencing project: providing services to taxonomists for standard genome sequencing and annotation.</title>
        <authorList>
            <consortium name="The Broad Institute Genomics Platform"/>
            <consortium name="The Broad Institute Genome Sequencing Center for Infectious Disease"/>
            <person name="Wu L."/>
            <person name="Ma J."/>
        </authorList>
    </citation>
    <scope>NUCLEOTIDE SEQUENCE [LARGE SCALE GENOMIC DNA]</scope>
    <source>
        <strain evidence="3">CGMCC 4.7275</strain>
    </source>
</reference>
<proteinExistence type="predicted"/>
<keyword evidence="3" id="KW-1185">Reference proteome</keyword>
<feature type="region of interest" description="Disordered" evidence="1">
    <location>
        <begin position="68"/>
        <end position="101"/>
    </location>
</feature>
<dbReference type="Proteomes" id="UP000660265">
    <property type="component" value="Unassembled WGS sequence"/>
</dbReference>
<organism evidence="2 3">
    <name type="scientific">Streptomyces camponoticapitis</name>
    <dbReference type="NCBI Taxonomy" id="1616125"/>
    <lineage>
        <taxon>Bacteria</taxon>
        <taxon>Bacillati</taxon>
        <taxon>Actinomycetota</taxon>
        <taxon>Actinomycetes</taxon>
        <taxon>Kitasatosporales</taxon>
        <taxon>Streptomycetaceae</taxon>
        <taxon>Streptomyces</taxon>
    </lineage>
</organism>
<sequence>MEEGITLVRVGPGDGGSLWIFGAVPWGGPEGLGGLNPQVGAVRATHARAGVSEPYTWVMRVGHAAACRPGGGQGLRGRGGLGQRAAGSGQRAAGKRGRSAR</sequence>
<accession>A0ABQ2E0W1</accession>
<protein>
    <submittedName>
        <fullName evidence="2">Uncharacterized protein</fullName>
    </submittedName>
</protein>
<name>A0ABQ2E0W1_9ACTN</name>
<evidence type="ECO:0000256" key="1">
    <source>
        <dbReference type="SAM" id="MobiDB-lite"/>
    </source>
</evidence>